<dbReference type="InterPro" id="IPR011501">
    <property type="entry name" value="Noc3_N"/>
</dbReference>
<dbReference type="GO" id="GO:0003682">
    <property type="term" value="F:chromatin binding"/>
    <property type="evidence" value="ECO:0007669"/>
    <property type="project" value="TreeGrafter"/>
</dbReference>
<evidence type="ECO:0000256" key="6">
    <source>
        <dbReference type="ARBA" id="ARBA00032937"/>
    </source>
</evidence>
<keyword evidence="11" id="KW-1185">Reference proteome</keyword>
<evidence type="ECO:0000259" key="9">
    <source>
        <dbReference type="Pfam" id="PF07540"/>
    </source>
</evidence>
<dbReference type="InterPro" id="IPR005612">
    <property type="entry name" value="CCAAT-binding_factor"/>
</dbReference>
<feature type="compositionally biased region" description="Basic residues" evidence="7">
    <location>
        <begin position="1"/>
        <end position="36"/>
    </location>
</feature>
<dbReference type="InterPro" id="IPR016024">
    <property type="entry name" value="ARM-type_fold"/>
</dbReference>
<evidence type="ECO:0000256" key="7">
    <source>
        <dbReference type="SAM" id="MobiDB-lite"/>
    </source>
</evidence>
<dbReference type="Pfam" id="PF07540">
    <property type="entry name" value="NOC3p"/>
    <property type="match status" value="1"/>
</dbReference>
<dbReference type="PANTHER" id="PTHR14428">
    <property type="entry name" value="NUCLEOLAR COMPLEX PROTEIN 3"/>
    <property type="match status" value="1"/>
</dbReference>
<dbReference type="Pfam" id="PF03914">
    <property type="entry name" value="CBF"/>
    <property type="match status" value="1"/>
</dbReference>
<dbReference type="SUPFAM" id="SSF48371">
    <property type="entry name" value="ARM repeat"/>
    <property type="match status" value="1"/>
</dbReference>
<evidence type="ECO:0000256" key="1">
    <source>
        <dbReference type="ARBA" id="ARBA00004604"/>
    </source>
</evidence>
<dbReference type="Proteomes" id="UP000326759">
    <property type="component" value="Unassembled WGS sequence"/>
</dbReference>
<dbReference type="InterPro" id="IPR016903">
    <property type="entry name" value="Nucleolar_cplx-assoc_3"/>
</dbReference>
<dbReference type="GO" id="GO:0005730">
    <property type="term" value="C:nucleolus"/>
    <property type="evidence" value="ECO:0007669"/>
    <property type="project" value="UniProtKB-SubCell"/>
</dbReference>
<feature type="region of interest" description="Disordered" evidence="7">
    <location>
        <begin position="1"/>
        <end position="71"/>
    </location>
</feature>
<dbReference type="AlphaFoldDB" id="A0A5N5SZV3"/>
<feature type="region of interest" description="Disordered" evidence="7">
    <location>
        <begin position="165"/>
        <end position="200"/>
    </location>
</feature>
<sequence>MGKPKKRKNKKSLSSVKKKNITRNKLNKQGVIKKQKNKEQKKEKRREKRREETRHMQMMQKKEEMSKEEELTGEDMMEMMDEDDLNTLLKANESKRIKDIEGVESQGREFKQYVLKTKDGKLVKERLPIMTEEGWKERLVVPSAANQDSLGVDLILNKYKRTHIGKKTSSKEDEDSGIGEAELSEDEEKSGDETPSGGVKSVAQILAERKRYLHEQKVKMACLALNVVQDSSKLVNLKFLLNMLTSNDPKGDVTIYKYTLQTILQVFHDLIPGYRIQENALQNSKMQKEKFISAKQEKIFIEYYKNYLKSLEDVLLSWKQEPDNLGLTAVSETVIYCLGDLLVRHPAFNYNVNIVQALVPYLTHKHDKVRKLALDSLGYAIRNDKHYFITLEIVRYVYKLAHRLRFKVKEDVFRVLLCLRGSEMKNSDEIIEQQRSTTNAITHKEKLIKKLTEKFSQKPSKKQRKEKKKMAKLNKQMESINVAEMQNIQNTHHSEIIEKVFGLYINVLKNRPYSKLMSLVLEGLAKFAHLVNMEFFSDLLELMNKFLEEGMLGKRESIHCIQTVFTILSGQGEALNVDPHRFYNQFFRILIELNAREREENIEAILDILEQMLVLRRRRVSSPNVLSFIKRIATISLLLPHHLAIPTLLKLKKLFSLFPVSEALLESDQEGFPGVFLPDIPDPEHSNSGATAIWELILAQRSFQPYVALLANNILSSVPIREVPALRSIIEKPTRRLIEEFGPSKLKFNPDIPKPSSHLKSVKRKAPKQLFQKWRVRLRRLEATRNM</sequence>
<evidence type="ECO:0000313" key="11">
    <source>
        <dbReference type="Proteomes" id="UP000326759"/>
    </source>
</evidence>
<gene>
    <name evidence="10" type="primary">NOC3L</name>
    <name evidence="10" type="ORF">Anas_03874</name>
</gene>
<keyword evidence="4" id="KW-0539">Nucleus</keyword>
<name>A0A5N5SZV3_9CRUS</name>
<evidence type="ECO:0000313" key="10">
    <source>
        <dbReference type="EMBL" id="KAB7499239.1"/>
    </source>
</evidence>
<dbReference type="PANTHER" id="PTHR14428:SF5">
    <property type="entry name" value="NUCLEOLAR COMPLEX PROTEIN 3 HOMOLOG"/>
    <property type="match status" value="1"/>
</dbReference>
<dbReference type="Gene3D" id="1.25.10.10">
    <property type="entry name" value="Leucine-rich Repeat Variant"/>
    <property type="match status" value="1"/>
</dbReference>
<accession>A0A5N5SZV3</accession>
<feature type="domain" description="Nucleolar complex-associated protein 3 N-terminal" evidence="9">
    <location>
        <begin position="216"/>
        <end position="307"/>
    </location>
</feature>
<dbReference type="GO" id="GO:0006270">
    <property type="term" value="P:DNA replication initiation"/>
    <property type="evidence" value="ECO:0007669"/>
    <property type="project" value="TreeGrafter"/>
</dbReference>
<evidence type="ECO:0000256" key="4">
    <source>
        <dbReference type="ARBA" id="ARBA00023242"/>
    </source>
</evidence>
<comment type="subcellular location">
    <subcellularLocation>
        <location evidence="1">Nucleus</location>
        <location evidence="1">Nucleolus</location>
    </subcellularLocation>
</comment>
<evidence type="ECO:0000259" key="8">
    <source>
        <dbReference type="Pfam" id="PF03914"/>
    </source>
</evidence>
<proteinExistence type="inferred from homology"/>
<comment type="similarity">
    <text evidence="2">Belongs to the CBF/MAK21 family.</text>
</comment>
<dbReference type="EMBL" id="SEYY01018546">
    <property type="protein sequence ID" value="KAB7499239.1"/>
    <property type="molecule type" value="Genomic_DNA"/>
</dbReference>
<keyword evidence="3" id="KW-0175">Coiled coil</keyword>
<feature type="domain" description="CCAAT-binding factor" evidence="8">
    <location>
        <begin position="557"/>
        <end position="711"/>
    </location>
</feature>
<reference evidence="10 11" key="1">
    <citation type="journal article" date="2019" name="PLoS Biol.">
        <title>Sex chromosomes control vertical transmission of feminizing Wolbachia symbionts in an isopod.</title>
        <authorList>
            <person name="Becking T."/>
            <person name="Chebbi M.A."/>
            <person name="Giraud I."/>
            <person name="Moumen B."/>
            <person name="Laverre T."/>
            <person name="Caubet Y."/>
            <person name="Peccoud J."/>
            <person name="Gilbert C."/>
            <person name="Cordaux R."/>
        </authorList>
    </citation>
    <scope>NUCLEOTIDE SEQUENCE [LARGE SCALE GENOMIC DNA]</scope>
    <source>
        <strain evidence="10">ANa2</strain>
        <tissue evidence="10">Whole body excluding digestive tract and cuticle</tissue>
    </source>
</reference>
<feature type="compositionally biased region" description="Acidic residues" evidence="7">
    <location>
        <begin position="172"/>
        <end position="190"/>
    </location>
</feature>
<protein>
    <recommendedName>
        <fullName evidence="6">NOC3-like protein</fullName>
    </recommendedName>
    <alternativeName>
        <fullName evidence="5">Nucleolar complex-associated protein 3-like protein</fullName>
    </alternativeName>
</protein>
<dbReference type="InterPro" id="IPR011989">
    <property type="entry name" value="ARM-like"/>
</dbReference>
<organism evidence="10 11">
    <name type="scientific">Armadillidium nasatum</name>
    <dbReference type="NCBI Taxonomy" id="96803"/>
    <lineage>
        <taxon>Eukaryota</taxon>
        <taxon>Metazoa</taxon>
        <taxon>Ecdysozoa</taxon>
        <taxon>Arthropoda</taxon>
        <taxon>Crustacea</taxon>
        <taxon>Multicrustacea</taxon>
        <taxon>Malacostraca</taxon>
        <taxon>Eumalacostraca</taxon>
        <taxon>Peracarida</taxon>
        <taxon>Isopoda</taxon>
        <taxon>Oniscidea</taxon>
        <taxon>Crinocheta</taxon>
        <taxon>Armadillidiidae</taxon>
        <taxon>Armadillidium</taxon>
    </lineage>
</organism>
<evidence type="ECO:0000256" key="2">
    <source>
        <dbReference type="ARBA" id="ARBA00007797"/>
    </source>
</evidence>
<comment type="caution">
    <text evidence="10">The sequence shown here is derived from an EMBL/GenBank/DDBJ whole genome shotgun (WGS) entry which is preliminary data.</text>
</comment>
<evidence type="ECO:0000256" key="5">
    <source>
        <dbReference type="ARBA" id="ARBA00032701"/>
    </source>
</evidence>
<evidence type="ECO:0000256" key="3">
    <source>
        <dbReference type="ARBA" id="ARBA00023054"/>
    </source>
</evidence>
<dbReference type="OrthoDB" id="10263597at2759"/>
<feature type="compositionally biased region" description="Basic and acidic residues" evidence="7">
    <location>
        <begin position="49"/>
        <end position="70"/>
    </location>
</feature>